<evidence type="ECO:0000256" key="7">
    <source>
        <dbReference type="ARBA" id="ARBA00022781"/>
    </source>
</evidence>
<evidence type="ECO:0000256" key="2">
    <source>
        <dbReference type="ARBA" id="ARBA00005513"/>
    </source>
</evidence>
<evidence type="ECO:0000256" key="12">
    <source>
        <dbReference type="ARBA" id="ARBA00025198"/>
    </source>
</evidence>
<comment type="similarity">
    <text evidence="2 14 15">Belongs to the ATPase B chain family.</text>
</comment>
<dbReference type="CDD" id="cd06503">
    <property type="entry name" value="ATP-synt_Fo_b"/>
    <property type="match status" value="1"/>
</dbReference>
<dbReference type="RefSeq" id="WP_058725321.1">
    <property type="nucleotide sequence ID" value="NZ_LDQC01000036.1"/>
</dbReference>
<reference evidence="17 18" key="1">
    <citation type="journal article" date="2016" name="Front. Microbiol.">
        <title>Genomic Resource of Rice Seed Associated Bacteria.</title>
        <authorList>
            <person name="Midha S."/>
            <person name="Bansal K."/>
            <person name="Sharma S."/>
            <person name="Kumar N."/>
            <person name="Patil P.P."/>
            <person name="Chaudhry V."/>
            <person name="Patil P.B."/>
        </authorList>
    </citation>
    <scope>NUCLEOTIDE SEQUENCE [LARGE SCALE GENOMIC DNA]</scope>
    <source>
        <strain evidence="17 18">NS184</strain>
    </source>
</reference>
<evidence type="ECO:0000256" key="13">
    <source>
        <dbReference type="ARBA" id="ARBA00025830"/>
    </source>
</evidence>
<feature type="coiled-coil region" evidence="16">
    <location>
        <begin position="60"/>
        <end position="98"/>
    </location>
</feature>
<evidence type="ECO:0000256" key="1">
    <source>
        <dbReference type="ARBA" id="ARBA00004162"/>
    </source>
</evidence>
<dbReference type="HAMAP" id="MF_01398">
    <property type="entry name" value="ATP_synth_b_bprime"/>
    <property type="match status" value="1"/>
</dbReference>
<dbReference type="NCBIfam" id="TIGR01144">
    <property type="entry name" value="ATP_synt_b"/>
    <property type="match status" value="1"/>
</dbReference>
<evidence type="ECO:0000256" key="16">
    <source>
        <dbReference type="SAM" id="Coils"/>
    </source>
</evidence>
<keyword evidence="8 14" id="KW-1133">Transmembrane helix</keyword>
<feature type="transmembrane region" description="Helical" evidence="14">
    <location>
        <begin position="23"/>
        <end position="42"/>
    </location>
</feature>
<dbReference type="InterPro" id="IPR050059">
    <property type="entry name" value="ATP_synthase_B_chain"/>
</dbReference>
<dbReference type="GO" id="GO:0005886">
    <property type="term" value="C:plasma membrane"/>
    <property type="evidence" value="ECO:0007669"/>
    <property type="project" value="UniProtKB-SubCell"/>
</dbReference>
<dbReference type="EMBL" id="LDQC01000036">
    <property type="protein sequence ID" value="KTR08072.1"/>
    <property type="molecule type" value="Genomic_DNA"/>
</dbReference>
<dbReference type="InterPro" id="IPR005864">
    <property type="entry name" value="ATP_synth_F0_bsu_bac"/>
</dbReference>
<accession>A0A175RZ11</accession>
<evidence type="ECO:0000256" key="4">
    <source>
        <dbReference type="ARBA" id="ARBA00022475"/>
    </source>
</evidence>
<evidence type="ECO:0000256" key="11">
    <source>
        <dbReference type="ARBA" id="ARBA00023310"/>
    </source>
</evidence>
<dbReference type="PANTHER" id="PTHR33445:SF1">
    <property type="entry name" value="ATP SYNTHASE SUBUNIT B"/>
    <property type="match status" value="1"/>
</dbReference>
<comment type="function">
    <text evidence="12 14">F(1)F(0) ATP synthase produces ATP from ADP in the presence of a proton or sodium gradient. F-type ATPases consist of two structural domains, F(1) containing the extramembraneous catalytic core and F(0) containing the membrane proton channel, linked together by a central stalk and a peripheral stalk. During catalysis, ATP synthesis in the catalytic domain of F(1) is coupled via a rotary mechanism of the central stalk subunits to proton translocation.</text>
</comment>
<keyword evidence="9 14" id="KW-0406">Ion transport</keyword>
<dbReference type="Gene3D" id="1.20.5.620">
    <property type="entry name" value="F1F0 ATP synthase subunit B, membrane domain"/>
    <property type="match status" value="1"/>
</dbReference>
<evidence type="ECO:0000256" key="8">
    <source>
        <dbReference type="ARBA" id="ARBA00022989"/>
    </source>
</evidence>
<keyword evidence="10 14" id="KW-0472">Membrane</keyword>
<sequence length="181" mass="19492">MQNALIIAAEETHSPLVPPLYDIVWSAVAFVVILLVFWRVIIPRITKMLDERTEAIEGGIKKAEAAQEQAAAALDEYNKQLAEARAEASRIREQARADATAIGNEVREQAAADAARITANAQAQIEAERQSALQSLRTEVGSLALDLASGVIGESLKDDAKSNAVVDRFLADLEASKAGER</sequence>
<comment type="subunit">
    <text evidence="13 14">F-type ATPases have 2 components, F(1) - the catalytic core - and F(0) - the membrane proton channel. F(1) has five subunits: alpha(3), beta(3), gamma(1), delta(1), epsilon(1). F(0) has three main subunits: a(1), b(2) and c(10-14). The alpha and beta chains form an alternating ring which encloses part of the gamma chain. F(1) is attached to F(0) by a central stalk formed by the gamma and epsilon chains, while a peripheral stalk is formed by the delta and b chains.</text>
</comment>
<comment type="subcellular location">
    <subcellularLocation>
        <location evidence="1 14">Cell membrane</location>
        <topology evidence="1 14">Single-pass membrane protein</topology>
    </subcellularLocation>
</comment>
<comment type="function">
    <text evidence="14">Component of the F(0) channel, it forms part of the peripheral stalk, linking F(1) to F(0).</text>
</comment>
<dbReference type="STRING" id="33881.NS184_06530"/>
<organism evidence="17 18">
    <name type="scientific">Curtobacterium luteum</name>
    <dbReference type="NCBI Taxonomy" id="33881"/>
    <lineage>
        <taxon>Bacteria</taxon>
        <taxon>Bacillati</taxon>
        <taxon>Actinomycetota</taxon>
        <taxon>Actinomycetes</taxon>
        <taxon>Micrococcales</taxon>
        <taxon>Microbacteriaceae</taxon>
        <taxon>Curtobacterium</taxon>
    </lineage>
</organism>
<dbReference type="GO" id="GO:0046961">
    <property type="term" value="F:proton-transporting ATPase activity, rotational mechanism"/>
    <property type="evidence" value="ECO:0007669"/>
    <property type="project" value="TreeGrafter"/>
</dbReference>
<comment type="caution">
    <text evidence="17">The sequence shown here is derived from an EMBL/GenBank/DDBJ whole genome shotgun (WGS) entry which is preliminary data.</text>
</comment>
<protein>
    <recommendedName>
        <fullName evidence="14">ATP synthase subunit b</fullName>
    </recommendedName>
    <alternativeName>
        <fullName evidence="14">ATP synthase F(0) sector subunit b</fullName>
    </alternativeName>
    <alternativeName>
        <fullName evidence="14">ATPase subunit I</fullName>
    </alternativeName>
    <alternativeName>
        <fullName evidence="14">F-type ATPase subunit b</fullName>
        <shortName evidence="14">F-ATPase subunit b</shortName>
    </alternativeName>
</protein>
<evidence type="ECO:0000256" key="10">
    <source>
        <dbReference type="ARBA" id="ARBA00023136"/>
    </source>
</evidence>
<evidence type="ECO:0000313" key="18">
    <source>
        <dbReference type="Proteomes" id="UP000078252"/>
    </source>
</evidence>
<name>A0A175RZ11_9MICO</name>
<dbReference type="OrthoDB" id="5243563at2"/>
<keyword evidence="3 14" id="KW-0813">Transport</keyword>
<dbReference type="PANTHER" id="PTHR33445">
    <property type="entry name" value="ATP SYNTHASE SUBUNIT B', CHLOROPLASTIC"/>
    <property type="match status" value="1"/>
</dbReference>
<dbReference type="Proteomes" id="UP000078252">
    <property type="component" value="Unassembled WGS sequence"/>
</dbReference>
<evidence type="ECO:0000256" key="14">
    <source>
        <dbReference type="HAMAP-Rule" id="MF_01398"/>
    </source>
</evidence>
<dbReference type="AlphaFoldDB" id="A0A175RZ11"/>
<dbReference type="InterPro" id="IPR002146">
    <property type="entry name" value="ATP_synth_b/b'su_bac/chlpt"/>
</dbReference>
<dbReference type="SUPFAM" id="SSF81573">
    <property type="entry name" value="F1F0 ATP synthase subunit B, membrane domain"/>
    <property type="match status" value="1"/>
</dbReference>
<dbReference type="GO" id="GO:0045259">
    <property type="term" value="C:proton-transporting ATP synthase complex"/>
    <property type="evidence" value="ECO:0007669"/>
    <property type="project" value="UniProtKB-KW"/>
</dbReference>
<dbReference type="NCBIfam" id="NF004412">
    <property type="entry name" value="PRK05759.1-3"/>
    <property type="match status" value="1"/>
</dbReference>
<keyword evidence="6 14" id="KW-0812">Transmembrane</keyword>
<evidence type="ECO:0000313" key="17">
    <source>
        <dbReference type="EMBL" id="KTR08072.1"/>
    </source>
</evidence>
<keyword evidence="4 14" id="KW-1003">Cell membrane</keyword>
<dbReference type="InterPro" id="IPR028987">
    <property type="entry name" value="ATP_synth_B-like_membr_sf"/>
</dbReference>
<evidence type="ECO:0000256" key="6">
    <source>
        <dbReference type="ARBA" id="ARBA00022692"/>
    </source>
</evidence>
<dbReference type="PATRIC" id="fig|33881.3.peg.1606"/>
<evidence type="ECO:0000256" key="5">
    <source>
        <dbReference type="ARBA" id="ARBA00022547"/>
    </source>
</evidence>
<proteinExistence type="inferred from homology"/>
<keyword evidence="11 14" id="KW-0066">ATP synthesis</keyword>
<dbReference type="Pfam" id="PF00430">
    <property type="entry name" value="ATP-synt_B"/>
    <property type="match status" value="1"/>
</dbReference>
<dbReference type="GO" id="GO:0046933">
    <property type="term" value="F:proton-transporting ATP synthase activity, rotational mechanism"/>
    <property type="evidence" value="ECO:0007669"/>
    <property type="project" value="UniProtKB-UniRule"/>
</dbReference>
<evidence type="ECO:0000256" key="15">
    <source>
        <dbReference type="RuleBase" id="RU003848"/>
    </source>
</evidence>
<keyword evidence="16" id="KW-0175">Coiled coil</keyword>
<evidence type="ECO:0000256" key="9">
    <source>
        <dbReference type="ARBA" id="ARBA00023065"/>
    </source>
</evidence>
<evidence type="ECO:0000256" key="3">
    <source>
        <dbReference type="ARBA" id="ARBA00022448"/>
    </source>
</evidence>
<gene>
    <name evidence="14" type="primary">atpF</name>
    <name evidence="17" type="ORF">NS184_06530</name>
</gene>
<keyword evidence="5 14" id="KW-0138">CF(0)</keyword>
<keyword evidence="7 14" id="KW-0375">Hydrogen ion transport</keyword>